<evidence type="ECO:0008006" key="3">
    <source>
        <dbReference type="Google" id="ProtNLM"/>
    </source>
</evidence>
<dbReference type="AlphaFoldDB" id="A0AAV4UA47"/>
<keyword evidence="2" id="KW-1185">Reference proteome</keyword>
<sequence length="79" mass="8926">MISSKDACHSGDKIALKMGKIEGSVNRFLLNPGTKQQAINPNIVSWMEERQCLKATHIKDKKQLPCTSRTIRNVLHRNP</sequence>
<organism evidence="1 2">
    <name type="scientific">Caerostris extrusa</name>
    <name type="common">Bark spider</name>
    <name type="synonym">Caerostris bankana</name>
    <dbReference type="NCBI Taxonomy" id="172846"/>
    <lineage>
        <taxon>Eukaryota</taxon>
        <taxon>Metazoa</taxon>
        <taxon>Ecdysozoa</taxon>
        <taxon>Arthropoda</taxon>
        <taxon>Chelicerata</taxon>
        <taxon>Arachnida</taxon>
        <taxon>Araneae</taxon>
        <taxon>Araneomorphae</taxon>
        <taxon>Entelegynae</taxon>
        <taxon>Araneoidea</taxon>
        <taxon>Araneidae</taxon>
        <taxon>Caerostris</taxon>
    </lineage>
</organism>
<reference evidence="1 2" key="1">
    <citation type="submission" date="2021-06" db="EMBL/GenBank/DDBJ databases">
        <title>Caerostris extrusa draft genome.</title>
        <authorList>
            <person name="Kono N."/>
            <person name="Arakawa K."/>
        </authorList>
    </citation>
    <scope>NUCLEOTIDE SEQUENCE [LARGE SCALE GENOMIC DNA]</scope>
</reference>
<comment type="caution">
    <text evidence="1">The sequence shown here is derived from an EMBL/GenBank/DDBJ whole genome shotgun (WGS) entry which is preliminary data.</text>
</comment>
<gene>
    <name evidence="1" type="ORF">CEXT_307741</name>
</gene>
<evidence type="ECO:0000313" key="1">
    <source>
        <dbReference type="EMBL" id="GIY54601.1"/>
    </source>
</evidence>
<protein>
    <recommendedName>
        <fullName evidence="3">Transposase</fullName>
    </recommendedName>
</protein>
<dbReference type="Proteomes" id="UP001054945">
    <property type="component" value="Unassembled WGS sequence"/>
</dbReference>
<dbReference type="EMBL" id="BPLR01012530">
    <property type="protein sequence ID" value="GIY54601.1"/>
    <property type="molecule type" value="Genomic_DNA"/>
</dbReference>
<name>A0AAV4UA47_CAEEX</name>
<evidence type="ECO:0000313" key="2">
    <source>
        <dbReference type="Proteomes" id="UP001054945"/>
    </source>
</evidence>
<accession>A0AAV4UA47</accession>
<proteinExistence type="predicted"/>